<dbReference type="AlphaFoldDB" id="A0A1E3SSD4"/>
<dbReference type="SUPFAM" id="SSF75304">
    <property type="entry name" value="Amidase signature (AS) enzymes"/>
    <property type="match status" value="1"/>
</dbReference>
<evidence type="ECO:0000259" key="1">
    <source>
        <dbReference type="Pfam" id="PF01425"/>
    </source>
</evidence>
<evidence type="ECO:0000313" key="3">
    <source>
        <dbReference type="Proteomes" id="UP000094224"/>
    </source>
</evidence>
<protein>
    <recommendedName>
        <fullName evidence="1">Amidase domain-containing protein</fullName>
    </recommendedName>
</protein>
<dbReference type="Pfam" id="PF01425">
    <property type="entry name" value="Amidase"/>
    <property type="match status" value="1"/>
</dbReference>
<dbReference type="InterPro" id="IPR036928">
    <property type="entry name" value="AS_sf"/>
</dbReference>
<evidence type="ECO:0000313" key="2">
    <source>
        <dbReference type="EMBL" id="ODR04408.1"/>
    </source>
</evidence>
<accession>A0A1E3SSD4</accession>
<sequence>MTSPTSVRTSVSSSLAKIRQSDNSIQAFEEVFADDAVARAELLDGGDPASGTEPLRGMTLGVKDIFELSGRSPGNGNRTVFGMLSRDMPEDDAALIRILRGAGAVITGMTRSTELCWYQPTLTRNPHDLNCTPGGSSSGSAAAVAADMVTAAIGSQTNGSVVRPASYCGLFAYKAGYDRLDLTGMTRISDSFDHTGFFARDAATVTRLAEVAGDLQVPQQSSSGYRLGVVDTQDLVDVDDEVVETFIAYVGQLREAGHEVEPVRLPEVLAPETFDAYYGVLAPELYQLHRSLLAPDLIDKLGPKTVEILQRGRDTTATQQREAEKAVAELRTRVDGYFDRFDALILPAATSPAPRTLTHTGSPALSTLSSMAGVPITVVPAGLGRSGLPVGIQIWGRLGADETVLALLVALPSAYVAPQ</sequence>
<dbReference type="Proteomes" id="UP000094224">
    <property type="component" value="Unassembled WGS sequence"/>
</dbReference>
<gene>
    <name evidence="2" type="ORF">BHQ21_17980</name>
</gene>
<comment type="caution">
    <text evidence="2">The sequence shown here is derived from an EMBL/GenBank/DDBJ whole genome shotgun (WGS) entry which is preliminary data.</text>
</comment>
<proteinExistence type="predicted"/>
<dbReference type="GO" id="GO:0003824">
    <property type="term" value="F:catalytic activity"/>
    <property type="evidence" value="ECO:0007669"/>
    <property type="project" value="InterPro"/>
</dbReference>
<feature type="domain" description="Amidase" evidence="1">
    <location>
        <begin position="11"/>
        <end position="405"/>
    </location>
</feature>
<reference evidence="3" key="1">
    <citation type="submission" date="2016-09" db="EMBL/GenBank/DDBJ databases">
        <authorList>
            <person name="Greninger A.L."/>
            <person name="Jerome K.R."/>
            <person name="Mcnair B."/>
            <person name="Wallis C."/>
            <person name="Fang F."/>
        </authorList>
    </citation>
    <scope>NUCLEOTIDE SEQUENCE [LARGE SCALE GENOMIC DNA]</scope>
    <source>
        <strain evidence="3">BC1_M4</strain>
    </source>
</reference>
<keyword evidence="3" id="KW-1185">Reference proteome</keyword>
<dbReference type="STRING" id="243061.AWC25_24630"/>
<dbReference type="EMBL" id="MIHC01000032">
    <property type="protein sequence ID" value="ODR04408.1"/>
    <property type="molecule type" value="Genomic_DNA"/>
</dbReference>
<dbReference type="PANTHER" id="PTHR11895:SF176">
    <property type="entry name" value="AMIDASE AMID-RELATED"/>
    <property type="match status" value="1"/>
</dbReference>
<dbReference type="InterPro" id="IPR000120">
    <property type="entry name" value="Amidase"/>
</dbReference>
<dbReference type="InterPro" id="IPR023631">
    <property type="entry name" value="Amidase_dom"/>
</dbReference>
<organism evidence="2 3">
    <name type="scientific">Mycobacterium sherrisii</name>
    <dbReference type="NCBI Taxonomy" id="243061"/>
    <lineage>
        <taxon>Bacteria</taxon>
        <taxon>Bacillati</taxon>
        <taxon>Actinomycetota</taxon>
        <taxon>Actinomycetes</taxon>
        <taxon>Mycobacteriales</taxon>
        <taxon>Mycobacteriaceae</taxon>
        <taxon>Mycobacterium</taxon>
        <taxon>Mycobacterium simiae complex</taxon>
    </lineage>
</organism>
<dbReference type="PANTHER" id="PTHR11895">
    <property type="entry name" value="TRANSAMIDASE"/>
    <property type="match status" value="1"/>
</dbReference>
<dbReference type="Gene3D" id="3.90.1300.10">
    <property type="entry name" value="Amidase signature (AS) domain"/>
    <property type="match status" value="1"/>
</dbReference>
<name>A0A1E3SSD4_9MYCO</name>
<dbReference type="OrthoDB" id="182039at2"/>
<dbReference type="RefSeq" id="WP_069401641.1">
    <property type="nucleotide sequence ID" value="NZ_JACKTB010000007.1"/>
</dbReference>